<keyword evidence="3" id="KW-1185">Reference proteome</keyword>
<dbReference type="AlphaFoldDB" id="A0A085LPY4"/>
<accession>A0A085LPY4</accession>
<dbReference type="Proteomes" id="UP000030764">
    <property type="component" value="Unassembled WGS sequence"/>
</dbReference>
<evidence type="ECO:0000313" key="2">
    <source>
        <dbReference type="EMBL" id="KFD61022.1"/>
    </source>
</evidence>
<dbReference type="EMBL" id="KL367638">
    <property type="protein sequence ID" value="KFD61022.1"/>
    <property type="molecule type" value="Genomic_DNA"/>
</dbReference>
<sequence length="78" mass="8881">MKNIMSVDQFYRANYPGGFHQQIAPICKIVLSPDDVAGQKPLNYDWFALVVIANKDHIYITTKAAERTTFPLLQRANL</sequence>
<protein>
    <submittedName>
        <fullName evidence="1">Uncharacterized protein</fullName>
    </submittedName>
</protein>
<gene>
    <name evidence="1" type="ORF">M513_12112</name>
    <name evidence="2" type="ORF">M514_12112</name>
</gene>
<proteinExistence type="predicted"/>
<dbReference type="EMBL" id="KL363343">
    <property type="protein sequence ID" value="KFD47030.1"/>
    <property type="molecule type" value="Genomic_DNA"/>
</dbReference>
<organism evidence="1 3">
    <name type="scientific">Trichuris suis</name>
    <name type="common">pig whipworm</name>
    <dbReference type="NCBI Taxonomy" id="68888"/>
    <lineage>
        <taxon>Eukaryota</taxon>
        <taxon>Metazoa</taxon>
        <taxon>Ecdysozoa</taxon>
        <taxon>Nematoda</taxon>
        <taxon>Enoplea</taxon>
        <taxon>Dorylaimia</taxon>
        <taxon>Trichinellida</taxon>
        <taxon>Trichuridae</taxon>
        <taxon>Trichuris</taxon>
    </lineage>
</organism>
<dbReference type="Proteomes" id="UP000030758">
    <property type="component" value="Unassembled WGS sequence"/>
</dbReference>
<name>A0A085LPY4_9BILA</name>
<reference evidence="1 3" key="1">
    <citation type="journal article" date="2014" name="Nat. Genet.">
        <title>Genome and transcriptome of the porcine whipworm Trichuris suis.</title>
        <authorList>
            <person name="Jex A.R."/>
            <person name="Nejsum P."/>
            <person name="Schwarz E.M."/>
            <person name="Hu L."/>
            <person name="Young N.D."/>
            <person name="Hall R.S."/>
            <person name="Korhonen P.K."/>
            <person name="Liao S."/>
            <person name="Thamsborg S."/>
            <person name="Xia J."/>
            <person name="Xu P."/>
            <person name="Wang S."/>
            <person name="Scheerlinck J.P."/>
            <person name="Hofmann A."/>
            <person name="Sternberg P.W."/>
            <person name="Wang J."/>
            <person name="Gasser R.B."/>
        </authorList>
    </citation>
    <scope>NUCLEOTIDE SEQUENCE [LARGE SCALE GENOMIC DNA]</scope>
    <source>
        <strain evidence="2">DCEP-RM93F</strain>
        <strain evidence="1">DCEP-RM93M</strain>
    </source>
</reference>
<evidence type="ECO:0000313" key="3">
    <source>
        <dbReference type="Proteomes" id="UP000030764"/>
    </source>
</evidence>
<evidence type="ECO:0000313" key="1">
    <source>
        <dbReference type="EMBL" id="KFD47030.1"/>
    </source>
</evidence>